<keyword evidence="3" id="KW-1185">Reference proteome</keyword>
<dbReference type="EMBL" id="BGPR01007633">
    <property type="protein sequence ID" value="GBN28361.1"/>
    <property type="molecule type" value="Genomic_DNA"/>
</dbReference>
<sequence length="100" mass="11086">MNARSMQRSTTGTLSSQGARLTRGHATRSVSVPTAYLQINTTEMALRVITFHLYPSLLSYNPFLNTLPSEFRGLVDELSPGDSSSRWTIPNAVVCRPPWC</sequence>
<evidence type="ECO:0000313" key="2">
    <source>
        <dbReference type="EMBL" id="GBN28361.1"/>
    </source>
</evidence>
<feature type="compositionally biased region" description="Polar residues" evidence="1">
    <location>
        <begin position="1"/>
        <end position="19"/>
    </location>
</feature>
<evidence type="ECO:0000313" key="3">
    <source>
        <dbReference type="Proteomes" id="UP000499080"/>
    </source>
</evidence>
<dbReference type="Proteomes" id="UP000499080">
    <property type="component" value="Unassembled WGS sequence"/>
</dbReference>
<organism evidence="2 3">
    <name type="scientific">Araneus ventricosus</name>
    <name type="common">Orbweaver spider</name>
    <name type="synonym">Epeira ventricosa</name>
    <dbReference type="NCBI Taxonomy" id="182803"/>
    <lineage>
        <taxon>Eukaryota</taxon>
        <taxon>Metazoa</taxon>
        <taxon>Ecdysozoa</taxon>
        <taxon>Arthropoda</taxon>
        <taxon>Chelicerata</taxon>
        <taxon>Arachnida</taxon>
        <taxon>Araneae</taxon>
        <taxon>Araneomorphae</taxon>
        <taxon>Entelegynae</taxon>
        <taxon>Araneoidea</taxon>
        <taxon>Araneidae</taxon>
        <taxon>Araneus</taxon>
    </lineage>
</organism>
<protein>
    <submittedName>
        <fullName evidence="2">Uncharacterized protein</fullName>
    </submittedName>
</protein>
<reference evidence="2 3" key="1">
    <citation type="journal article" date="2019" name="Sci. Rep.">
        <title>Orb-weaving spider Araneus ventricosus genome elucidates the spidroin gene catalogue.</title>
        <authorList>
            <person name="Kono N."/>
            <person name="Nakamura H."/>
            <person name="Ohtoshi R."/>
            <person name="Moran D.A.P."/>
            <person name="Shinohara A."/>
            <person name="Yoshida Y."/>
            <person name="Fujiwara M."/>
            <person name="Mori M."/>
            <person name="Tomita M."/>
            <person name="Arakawa K."/>
        </authorList>
    </citation>
    <scope>NUCLEOTIDE SEQUENCE [LARGE SCALE GENOMIC DNA]</scope>
</reference>
<evidence type="ECO:0000256" key="1">
    <source>
        <dbReference type="SAM" id="MobiDB-lite"/>
    </source>
</evidence>
<proteinExistence type="predicted"/>
<feature type="region of interest" description="Disordered" evidence="1">
    <location>
        <begin position="1"/>
        <end position="27"/>
    </location>
</feature>
<name>A0A4Y2MMH4_ARAVE</name>
<dbReference type="AlphaFoldDB" id="A0A4Y2MMH4"/>
<accession>A0A4Y2MMH4</accession>
<gene>
    <name evidence="2" type="ORF">AVEN_270338_1</name>
</gene>
<comment type="caution">
    <text evidence="2">The sequence shown here is derived from an EMBL/GenBank/DDBJ whole genome shotgun (WGS) entry which is preliminary data.</text>
</comment>